<keyword evidence="2" id="KW-1185">Reference proteome</keyword>
<protein>
    <submittedName>
        <fullName evidence="1">Uncharacterized protein</fullName>
    </submittedName>
</protein>
<reference evidence="1 2" key="1">
    <citation type="journal article" date="2019" name="Nat. Plants">
        <title>Stout camphor tree genome fills gaps in understanding of flowering plant genome evolution.</title>
        <authorList>
            <person name="Chaw S.M."/>
            <person name="Liu Y.C."/>
            <person name="Wu Y.W."/>
            <person name="Wang H.Y."/>
            <person name="Lin C.I."/>
            <person name="Wu C.S."/>
            <person name="Ke H.M."/>
            <person name="Chang L.Y."/>
            <person name="Hsu C.Y."/>
            <person name="Yang H.T."/>
            <person name="Sudianto E."/>
            <person name="Hsu M.H."/>
            <person name="Wu K.P."/>
            <person name="Wang L.N."/>
            <person name="Leebens-Mack J.H."/>
            <person name="Tsai I.J."/>
        </authorList>
    </citation>
    <scope>NUCLEOTIDE SEQUENCE [LARGE SCALE GENOMIC DNA]</scope>
    <source>
        <strain evidence="2">cv. Chaw 1501</strain>
        <tissue evidence="1">Young leaves</tissue>
    </source>
</reference>
<dbReference type="Proteomes" id="UP000283530">
    <property type="component" value="Unassembled WGS sequence"/>
</dbReference>
<sequence length="89" mass="10049">MSSSLRIGRLWEQHQKIHALSGRMKSCLIKARQLQSHSTSNITFCKIQPQDLFCLPSWSTTIAHKGIVPSHMKSHLHGGQNETRNDGTK</sequence>
<accession>A0A3S3PUY5</accession>
<name>A0A3S3PUY5_9MAGN</name>
<gene>
    <name evidence="1" type="ORF">CKAN_00157700</name>
</gene>
<dbReference type="EMBL" id="QPKB01000001">
    <property type="protein sequence ID" value="RWR73309.1"/>
    <property type="molecule type" value="Genomic_DNA"/>
</dbReference>
<dbReference type="AlphaFoldDB" id="A0A3S3PUY5"/>
<organism evidence="1 2">
    <name type="scientific">Cinnamomum micranthum f. kanehirae</name>
    <dbReference type="NCBI Taxonomy" id="337451"/>
    <lineage>
        <taxon>Eukaryota</taxon>
        <taxon>Viridiplantae</taxon>
        <taxon>Streptophyta</taxon>
        <taxon>Embryophyta</taxon>
        <taxon>Tracheophyta</taxon>
        <taxon>Spermatophyta</taxon>
        <taxon>Magnoliopsida</taxon>
        <taxon>Magnoliidae</taxon>
        <taxon>Laurales</taxon>
        <taxon>Lauraceae</taxon>
        <taxon>Cinnamomum</taxon>
    </lineage>
</organism>
<evidence type="ECO:0000313" key="1">
    <source>
        <dbReference type="EMBL" id="RWR73309.1"/>
    </source>
</evidence>
<proteinExistence type="predicted"/>
<comment type="caution">
    <text evidence="1">The sequence shown here is derived from an EMBL/GenBank/DDBJ whole genome shotgun (WGS) entry which is preliminary data.</text>
</comment>
<evidence type="ECO:0000313" key="2">
    <source>
        <dbReference type="Proteomes" id="UP000283530"/>
    </source>
</evidence>